<dbReference type="AlphaFoldDB" id="W9S1Q1"/>
<reference evidence="3" key="1">
    <citation type="submission" date="2013-01" db="EMBL/GenBank/DDBJ databases">
        <title>Draft Genome Sequence of a Mulberry Tree, Morus notabilis C.K. Schneid.</title>
        <authorList>
            <person name="He N."/>
            <person name="Zhao S."/>
        </authorList>
    </citation>
    <scope>NUCLEOTIDE SEQUENCE</scope>
</reference>
<keyword evidence="1" id="KW-1133">Transmembrane helix</keyword>
<evidence type="ECO:0000313" key="3">
    <source>
        <dbReference type="Proteomes" id="UP000030645"/>
    </source>
</evidence>
<evidence type="ECO:0000256" key="1">
    <source>
        <dbReference type="SAM" id="Phobius"/>
    </source>
</evidence>
<name>W9S1Q1_9ROSA</name>
<gene>
    <name evidence="2" type="ORF">L484_002233</name>
</gene>
<keyword evidence="1" id="KW-0472">Membrane</keyword>
<accession>W9S1Q1</accession>
<dbReference type="EMBL" id="KE345939">
    <property type="protein sequence ID" value="EXC21223.1"/>
    <property type="molecule type" value="Genomic_DNA"/>
</dbReference>
<organism evidence="2 3">
    <name type="scientific">Morus notabilis</name>
    <dbReference type="NCBI Taxonomy" id="981085"/>
    <lineage>
        <taxon>Eukaryota</taxon>
        <taxon>Viridiplantae</taxon>
        <taxon>Streptophyta</taxon>
        <taxon>Embryophyta</taxon>
        <taxon>Tracheophyta</taxon>
        <taxon>Spermatophyta</taxon>
        <taxon>Magnoliopsida</taxon>
        <taxon>eudicotyledons</taxon>
        <taxon>Gunneridae</taxon>
        <taxon>Pentapetalae</taxon>
        <taxon>rosids</taxon>
        <taxon>fabids</taxon>
        <taxon>Rosales</taxon>
        <taxon>Moraceae</taxon>
        <taxon>Moreae</taxon>
        <taxon>Morus</taxon>
    </lineage>
</organism>
<protein>
    <recommendedName>
        <fullName evidence="4">Late embryogenesis abundant protein LEA-2 subgroup domain-containing protein</fullName>
    </recommendedName>
</protein>
<keyword evidence="1" id="KW-0812">Transmembrane</keyword>
<keyword evidence="3" id="KW-1185">Reference proteome</keyword>
<evidence type="ECO:0008006" key="4">
    <source>
        <dbReference type="Google" id="ProtNLM"/>
    </source>
</evidence>
<evidence type="ECO:0000313" key="2">
    <source>
        <dbReference type="EMBL" id="EXC21223.1"/>
    </source>
</evidence>
<proteinExistence type="predicted"/>
<dbReference type="Proteomes" id="UP000030645">
    <property type="component" value="Unassembled WGS sequence"/>
</dbReference>
<sequence length="284" mass="32132">MKRKKGKGERRFVKRHGYAHRFAKDFLEYLTVFQACSRNILHKKIAAKNIWKAINNCSLFLEDLIMATLWCKESQTFKKVAGNIVLVGLIGCLATIFLISLVSFSNYVDSKSGPQTEPLVLYLDSFSVSDFKVFKSSFSAKWDAKLTFTNRNGGLKIILNGFKIFVYHRERQALSCAIVDGMEIDPKTQKTVTIMFDTRRSCGFEKPANKYQVLNELREDVKSGVLRFSLRMKIPAFYRLRLLGLGTTVVLTPYCPALNLEFLGAKGEGKMVGGRNCSVPLPKL</sequence>
<feature type="transmembrane region" description="Helical" evidence="1">
    <location>
        <begin position="80"/>
        <end position="104"/>
    </location>
</feature>
<dbReference type="eggNOG" id="ENOG502S4ZX">
    <property type="taxonomic scope" value="Eukaryota"/>
</dbReference>